<dbReference type="Proteomes" id="UP000606653">
    <property type="component" value="Unassembled WGS sequence"/>
</dbReference>
<evidence type="ECO:0000313" key="10">
    <source>
        <dbReference type="EMBL" id="GGN95454.1"/>
    </source>
</evidence>
<keyword evidence="5 8" id="KW-0812">Transmembrane</keyword>
<keyword evidence="11" id="KW-1185">Reference proteome</keyword>
<sequence length="436" mass="47912">MKLPKWKFWNFGGLFFFYFLMWAVVLAFLSIWLKEEAGLDATQTGLVFSAISLIALCYQPFFGVISDKLGFRKNLFWFVVIMALLMGPFFTWLFIPLLQFNIWVGAIIGGIYLSAVFQGGVGVVEAYIERASRASSIEYGRVRLFGSVAGAVATLVGGRLYVMNPTSIFWFASCSAALLAILLKVAKVDEAPKTAEALAAQQAGAEVEKKEDGITKERVFSIFKLKNFWFLALLMIGTASVHDVFDQQFPNYYNQFFPTTDQGTARFSELVSLQTALEAIIMIFMPFLINKIGAKNGLLLFGLLTFIRIGGSAVADDVFSLSAIRLIAAVEMPLLLISIFKYITGVFDVRLTATIYLLAFNFAKQAANVIFSSVAGSLYTSIGFQNTYYVFSVVVLIITVICFFGLSNDKTQGGLLKKAGGLKKGAPALGASDISR</sequence>
<dbReference type="Pfam" id="PF01306">
    <property type="entry name" value="LacY_symp"/>
    <property type="match status" value="1"/>
</dbReference>
<evidence type="ECO:0000256" key="7">
    <source>
        <dbReference type="ARBA" id="ARBA00023136"/>
    </source>
</evidence>
<feature type="transmembrane region" description="Helical" evidence="8">
    <location>
        <begin position="168"/>
        <end position="186"/>
    </location>
</feature>
<feature type="transmembrane region" description="Helical" evidence="8">
    <location>
        <begin position="388"/>
        <end position="407"/>
    </location>
</feature>
<dbReference type="SUPFAM" id="SSF103473">
    <property type="entry name" value="MFS general substrate transporter"/>
    <property type="match status" value="1"/>
</dbReference>
<dbReference type="InterPro" id="IPR000576">
    <property type="entry name" value="LacY/RafB_perm_fam"/>
</dbReference>
<evidence type="ECO:0000256" key="1">
    <source>
        <dbReference type="ARBA" id="ARBA00004429"/>
    </source>
</evidence>
<dbReference type="InterPro" id="IPR020846">
    <property type="entry name" value="MFS_dom"/>
</dbReference>
<feature type="transmembrane region" description="Helical" evidence="8">
    <location>
        <begin position="228"/>
        <end position="245"/>
    </location>
</feature>
<dbReference type="PROSITE" id="PS50850">
    <property type="entry name" value="MFS"/>
    <property type="match status" value="1"/>
</dbReference>
<dbReference type="RefSeq" id="WP_018977557.1">
    <property type="nucleotide sequence ID" value="NZ_BMLN01000003.1"/>
</dbReference>
<evidence type="ECO:0000256" key="3">
    <source>
        <dbReference type="ARBA" id="ARBA00022475"/>
    </source>
</evidence>
<keyword evidence="4" id="KW-0997">Cell inner membrane</keyword>
<evidence type="ECO:0000259" key="9">
    <source>
        <dbReference type="PROSITE" id="PS50850"/>
    </source>
</evidence>
<feature type="transmembrane region" description="Helical" evidence="8">
    <location>
        <begin position="297"/>
        <end position="315"/>
    </location>
</feature>
<name>A0ABQ2KWM5_9BACL</name>
<evidence type="ECO:0000256" key="5">
    <source>
        <dbReference type="ARBA" id="ARBA00022692"/>
    </source>
</evidence>
<gene>
    <name evidence="10" type="primary">lacY</name>
    <name evidence="10" type="ORF">GCM10010969_11270</name>
</gene>
<feature type="transmembrane region" description="Helical" evidence="8">
    <location>
        <begin position="321"/>
        <end position="343"/>
    </location>
</feature>
<proteinExistence type="predicted"/>
<feature type="transmembrane region" description="Helical" evidence="8">
    <location>
        <begin position="144"/>
        <end position="162"/>
    </location>
</feature>
<feature type="transmembrane region" description="Helical" evidence="8">
    <location>
        <begin position="355"/>
        <end position="382"/>
    </location>
</feature>
<accession>A0ABQ2KWM5</accession>
<keyword evidence="2" id="KW-0813">Transport</keyword>
<evidence type="ECO:0000256" key="4">
    <source>
        <dbReference type="ARBA" id="ARBA00022519"/>
    </source>
</evidence>
<dbReference type="PANTHER" id="PTHR23522">
    <property type="entry name" value="BLL5896 PROTEIN"/>
    <property type="match status" value="1"/>
</dbReference>
<dbReference type="PANTHER" id="PTHR23522:SF10">
    <property type="entry name" value="3-PHENYLPROPIONIC ACID TRANSPORTER-RELATED"/>
    <property type="match status" value="1"/>
</dbReference>
<comment type="caution">
    <text evidence="10">The sequence shown here is derived from an EMBL/GenBank/DDBJ whole genome shotgun (WGS) entry which is preliminary data.</text>
</comment>
<feature type="transmembrane region" description="Helical" evidence="8">
    <location>
        <begin position="265"/>
        <end position="285"/>
    </location>
</feature>
<feature type="transmembrane region" description="Helical" evidence="8">
    <location>
        <begin position="45"/>
        <end position="63"/>
    </location>
</feature>
<feature type="transmembrane region" description="Helical" evidence="8">
    <location>
        <begin position="101"/>
        <end position="124"/>
    </location>
</feature>
<evidence type="ECO:0000313" key="11">
    <source>
        <dbReference type="Proteomes" id="UP000606653"/>
    </source>
</evidence>
<dbReference type="NCBIfam" id="TIGR00882">
    <property type="entry name" value="2A0105"/>
    <property type="match status" value="1"/>
</dbReference>
<organism evidence="10 11">
    <name type="scientific">Saccharibacillus kuerlensis</name>
    <dbReference type="NCBI Taxonomy" id="459527"/>
    <lineage>
        <taxon>Bacteria</taxon>
        <taxon>Bacillati</taxon>
        <taxon>Bacillota</taxon>
        <taxon>Bacilli</taxon>
        <taxon>Bacillales</taxon>
        <taxon>Paenibacillaceae</taxon>
        <taxon>Saccharibacillus</taxon>
    </lineage>
</organism>
<comment type="subcellular location">
    <subcellularLocation>
        <location evidence="1">Cell inner membrane</location>
        <topology evidence="1">Multi-pass membrane protein</topology>
    </subcellularLocation>
</comment>
<dbReference type="NCBIfam" id="NF007077">
    <property type="entry name" value="PRK09528.1"/>
    <property type="match status" value="1"/>
</dbReference>
<dbReference type="InterPro" id="IPR036259">
    <property type="entry name" value="MFS_trans_sf"/>
</dbReference>
<evidence type="ECO:0000256" key="8">
    <source>
        <dbReference type="SAM" id="Phobius"/>
    </source>
</evidence>
<feature type="transmembrane region" description="Helical" evidence="8">
    <location>
        <begin position="75"/>
        <end position="95"/>
    </location>
</feature>
<keyword evidence="3" id="KW-1003">Cell membrane</keyword>
<keyword evidence="7 8" id="KW-0472">Membrane</keyword>
<reference evidence="11" key="1">
    <citation type="journal article" date="2019" name="Int. J. Syst. Evol. Microbiol.">
        <title>The Global Catalogue of Microorganisms (GCM) 10K type strain sequencing project: providing services to taxonomists for standard genome sequencing and annotation.</title>
        <authorList>
            <consortium name="The Broad Institute Genomics Platform"/>
            <consortium name="The Broad Institute Genome Sequencing Center for Infectious Disease"/>
            <person name="Wu L."/>
            <person name="Ma J."/>
        </authorList>
    </citation>
    <scope>NUCLEOTIDE SEQUENCE [LARGE SCALE GENOMIC DNA]</scope>
    <source>
        <strain evidence="11">CGMCC 1.6964</strain>
    </source>
</reference>
<protein>
    <submittedName>
        <fullName evidence="10">MFS transporter</fullName>
    </submittedName>
</protein>
<evidence type="ECO:0000256" key="6">
    <source>
        <dbReference type="ARBA" id="ARBA00022989"/>
    </source>
</evidence>
<dbReference type="PRINTS" id="PR00174">
    <property type="entry name" value="LACYSMPORT"/>
</dbReference>
<dbReference type="EMBL" id="BMLN01000003">
    <property type="protein sequence ID" value="GGN95454.1"/>
    <property type="molecule type" value="Genomic_DNA"/>
</dbReference>
<keyword evidence="6 8" id="KW-1133">Transmembrane helix</keyword>
<evidence type="ECO:0000256" key="2">
    <source>
        <dbReference type="ARBA" id="ARBA00022448"/>
    </source>
</evidence>
<feature type="transmembrane region" description="Helical" evidence="8">
    <location>
        <begin position="12"/>
        <end position="33"/>
    </location>
</feature>
<dbReference type="Gene3D" id="1.20.1250.20">
    <property type="entry name" value="MFS general substrate transporter like domains"/>
    <property type="match status" value="2"/>
</dbReference>
<feature type="domain" description="Major facilitator superfamily (MFS) profile" evidence="9">
    <location>
        <begin position="1"/>
        <end position="410"/>
    </location>
</feature>